<dbReference type="STRING" id="596327.PORUE0001_1478"/>
<keyword evidence="11" id="KW-1185">Reference proteome</keyword>
<dbReference type="SUPFAM" id="SSF55920">
    <property type="entry name" value="Creatinase/aminopeptidase"/>
    <property type="match status" value="1"/>
</dbReference>
<dbReference type="OrthoDB" id="9806388at2"/>
<dbReference type="Pfam" id="PF16188">
    <property type="entry name" value="Peptidase_M24_C"/>
    <property type="match status" value="1"/>
</dbReference>
<proteinExistence type="inferred from homology"/>
<dbReference type="Proteomes" id="UP000003303">
    <property type="component" value="Unassembled WGS sequence"/>
</dbReference>
<dbReference type="EMBL" id="ACLR01000013">
    <property type="protein sequence ID" value="EEK17727.1"/>
    <property type="molecule type" value="Genomic_DNA"/>
</dbReference>
<evidence type="ECO:0000313" key="11">
    <source>
        <dbReference type="Proteomes" id="UP000003303"/>
    </source>
</evidence>
<comment type="similarity">
    <text evidence="1 6">Belongs to the peptidase M24B family.</text>
</comment>
<gene>
    <name evidence="10" type="ORF">PORUE0001_1478</name>
</gene>
<evidence type="ECO:0000256" key="6">
    <source>
        <dbReference type="RuleBase" id="RU000590"/>
    </source>
</evidence>
<evidence type="ECO:0000259" key="9">
    <source>
        <dbReference type="Pfam" id="PF16188"/>
    </source>
</evidence>
<reference evidence="10 11" key="1">
    <citation type="submission" date="2009-04" db="EMBL/GenBank/DDBJ databases">
        <authorList>
            <person name="Sebastian Y."/>
            <person name="Madupu R."/>
            <person name="Durkin A.S."/>
            <person name="Torralba M."/>
            <person name="Methe B."/>
            <person name="Sutton G.G."/>
            <person name="Strausberg R.L."/>
            <person name="Nelson K.E."/>
        </authorList>
    </citation>
    <scope>NUCLEOTIDE SEQUENCE [LARGE SCALE GENOMIC DNA]</scope>
    <source>
        <strain evidence="10 11">60-3</strain>
    </source>
</reference>
<evidence type="ECO:0000256" key="3">
    <source>
        <dbReference type="ARBA" id="ARBA00022723"/>
    </source>
</evidence>
<dbReference type="Pfam" id="PF00557">
    <property type="entry name" value="Peptidase_M24"/>
    <property type="match status" value="1"/>
</dbReference>
<dbReference type="InterPro" id="IPR032416">
    <property type="entry name" value="Peptidase_M24_C"/>
</dbReference>
<dbReference type="RefSeq" id="WP_007364494.1">
    <property type="nucleotide sequence ID" value="NZ_ACLR01000013.1"/>
</dbReference>
<dbReference type="GO" id="GO:0046872">
    <property type="term" value="F:metal ion binding"/>
    <property type="evidence" value="ECO:0007669"/>
    <property type="project" value="UniProtKB-KW"/>
</dbReference>
<dbReference type="Gene3D" id="3.90.230.10">
    <property type="entry name" value="Creatinase/methionine aminopeptidase superfamily"/>
    <property type="match status" value="1"/>
</dbReference>
<dbReference type="SUPFAM" id="SSF53092">
    <property type="entry name" value="Creatinase/prolidase N-terminal domain"/>
    <property type="match status" value="1"/>
</dbReference>
<dbReference type="Pfam" id="PF01321">
    <property type="entry name" value="Creatinase_N"/>
    <property type="match status" value="1"/>
</dbReference>
<name>C2M991_9PORP</name>
<dbReference type="InterPro" id="IPR001131">
    <property type="entry name" value="Peptidase_M24B_aminopep-P_CS"/>
</dbReference>
<evidence type="ECO:0000256" key="2">
    <source>
        <dbReference type="ARBA" id="ARBA00022670"/>
    </source>
</evidence>
<dbReference type="InterPro" id="IPR036005">
    <property type="entry name" value="Creatinase/aminopeptidase-like"/>
</dbReference>
<evidence type="ECO:0000256" key="5">
    <source>
        <dbReference type="ARBA" id="ARBA00023049"/>
    </source>
</evidence>
<dbReference type="eggNOG" id="COG0006">
    <property type="taxonomic scope" value="Bacteria"/>
</dbReference>
<dbReference type="Pfam" id="PF16189">
    <property type="entry name" value="Creatinase_N_2"/>
    <property type="match status" value="1"/>
</dbReference>
<dbReference type="PANTHER" id="PTHR43763:SF6">
    <property type="entry name" value="XAA-PRO AMINOPEPTIDASE 1"/>
    <property type="match status" value="1"/>
</dbReference>
<dbReference type="InterPro" id="IPR029149">
    <property type="entry name" value="Creatin/AminoP/Spt16_N"/>
</dbReference>
<dbReference type="GO" id="GO:0005737">
    <property type="term" value="C:cytoplasm"/>
    <property type="evidence" value="ECO:0007669"/>
    <property type="project" value="UniProtKB-ARBA"/>
</dbReference>
<dbReference type="InterPro" id="IPR033740">
    <property type="entry name" value="Pept_M24B"/>
</dbReference>
<dbReference type="PROSITE" id="PS00491">
    <property type="entry name" value="PROLINE_PEPTIDASE"/>
    <property type="match status" value="1"/>
</dbReference>
<dbReference type="GO" id="GO:0070006">
    <property type="term" value="F:metalloaminopeptidase activity"/>
    <property type="evidence" value="ECO:0007669"/>
    <property type="project" value="InterPro"/>
</dbReference>
<evidence type="ECO:0000256" key="4">
    <source>
        <dbReference type="ARBA" id="ARBA00022801"/>
    </source>
</evidence>
<dbReference type="Gene3D" id="3.40.350.10">
    <property type="entry name" value="Creatinase/prolidase N-terminal domain"/>
    <property type="match status" value="2"/>
</dbReference>
<dbReference type="PANTHER" id="PTHR43763">
    <property type="entry name" value="XAA-PRO AMINOPEPTIDASE 1"/>
    <property type="match status" value="1"/>
</dbReference>
<dbReference type="AlphaFoldDB" id="C2M991"/>
<dbReference type="InterPro" id="IPR000587">
    <property type="entry name" value="Creatinase_N"/>
</dbReference>
<accession>C2M991</accession>
<evidence type="ECO:0000259" key="8">
    <source>
        <dbReference type="Pfam" id="PF01321"/>
    </source>
</evidence>
<dbReference type="InterPro" id="IPR000994">
    <property type="entry name" value="Pept_M24"/>
</dbReference>
<dbReference type="EC" id="3.4.11.9" evidence="10"/>
<evidence type="ECO:0000313" key="10">
    <source>
        <dbReference type="EMBL" id="EEK17727.1"/>
    </source>
</evidence>
<evidence type="ECO:0000259" key="7">
    <source>
        <dbReference type="Pfam" id="PF00557"/>
    </source>
</evidence>
<evidence type="ECO:0000256" key="1">
    <source>
        <dbReference type="ARBA" id="ARBA00008766"/>
    </source>
</evidence>
<dbReference type="InterPro" id="IPR050422">
    <property type="entry name" value="X-Pro_aminopeptidase_P"/>
</dbReference>
<feature type="domain" description="Creatinase N-terminal" evidence="8">
    <location>
        <begin position="10"/>
        <end position="149"/>
    </location>
</feature>
<keyword evidence="5" id="KW-0482">Metalloprotease</keyword>
<keyword evidence="3 6" id="KW-0479">Metal-binding</keyword>
<dbReference type="FunFam" id="3.40.350.10:FF:000003">
    <property type="entry name" value="Xaa-pro aminopeptidase P"/>
    <property type="match status" value="1"/>
</dbReference>
<organism evidence="10 11">
    <name type="scientific">Porphyromonas uenonis 60-3</name>
    <dbReference type="NCBI Taxonomy" id="596327"/>
    <lineage>
        <taxon>Bacteria</taxon>
        <taxon>Pseudomonadati</taxon>
        <taxon>Bacteroidota</taxon>
        <taxon>Bacteroidia</taxon>
        <taxon>Bacteroidales</taxon>
        <taxon>Porphyromonadaceae</taxon>
        <taxon>Porphyromonas</taxon>
    </lineage>
</organism>
<dbReference type="FunFam" id="3.90.230.10:FF:000009">
    <property type="entry name" value="xaa-Pro aminopeptidase 2"/>
    <property type="match status" value="1"/>
</dbReference>
<keyword evidence="4 10" id="KW-0378">Hydrolase</keyword>
<feature type="domain" description="Peptidase M24" evidence="7">
    <location>
        <begin position="313"/>
        <end position="526"/>
    </location>
</feature>
<comment type="caution">
    <text evidence="10">The sequence shown here is derived from an EMBL/GenBank/DDBJ whole genome shotgun (WGS) entry which is preliminary data.</text>
</comment>
<keyword evidence="2" id="KW-0645">Protease</keyword>
<sequence>MPTNSPINQRIEALRQAMRTHHIDAYIIPSGDAHLSEYTPERWKSRTWISGFTGSAGTALVTLDKSFMWTDSRYYLQATNELQGSEMTLQRGDDPDTPTIEQYLSAHLSKGAVVGVDGACYSMAEYAPLAQSLANHGIKLVSQYDLIEEVWSDRPGVPTNTFYLQDVKFSGERTRDRLQRIREAYQSYGAEAVAITMVDELCWSFNIRGNDVSYNPVGIAFGFIDNEHAYLFALPEKTVFELRQILNGEGVEVRDYDTFYDFLSKLPQDLKVMVDPKRTSQRVREELGERPVITGDSVISHLKSIKNETEIAGIHRAMHRDGVALTRFFIWLEQALKNGEHVDEYSAGETLQQFRAKQEFYVSDSFGVICGYEAHGAIVHYSATPESAYKLEPKGMLLLDSGGQYIDGTTDITRTIALGPVTDQQRTDFTLVLKGHIAIATARFPKGTRGNQLDILARKALWDRGLSYGHGTGHGVGVFLNVHEGPQNIRTDNNPTPMHLHTFTSNEPGLYRANQHGIRIENLILTVEKEQTEFGTFYGFETMTLCFLDNTLVEKSLLTDKEIAWYNGYQEHVYQELSPLLTPEEAQWLRNKTLPL</sequence>
<dbReference type="GO" id="GO:0006508">
    <property type="term" value="P:proteolysis"/>
    <property type="evidence" value="ECO:0007669"/>
    <property type="project" value="UniProtKB-KW"/>
</dbReference>
<keyword evidence="10" id="KW-0031">Aminopeptidase</keyword>
<dbReference type="CDD" id="cd01085">
    <property type="entry name" value="APP"/>
    <property type="match status" value="1"/>
</dbReference>
<protein>
    <submittedName>
        <fullName evidence="10">Creatinase</fullName>
        <ecNumber evidence="10">3.4.11.9</ecNumber>
    </submittedName>
</protein>
<feature type="domain" description="Peptidase M24 C-terminal" evidence="9">
    <location>
        <begin position="537"/>
        <end position="596"/>
    </location>
</feature>